<gene>
    <name evidence="1" type="ORF">M8818_003623</name>
</gene>
<dbReference type="Proteomes" id="UP001320706">
    <property type="component" value="Unassembled WGS sequence"/>
</dbReference>
<organism evidence="1 2">
    <name type="scientific">Zalaria obscura</name>
    <dbReference type="NCBI Taxonomy" id="2024903"/>
    <lineage>
        <taxon>Eukaryota</taxon>
        <taxon>Fungi</taxon>
        <taxon>Dikarya</taxon>
        <taxon>Ascomycota</taxon>
        <taxon>Pezizomycotina</taxon>
        <taxon>Dothideomycetes</taxon>
        <taxon>Dothideomycetidae</taxon>
        <taxon>Dothideales</taxon>
        <taxon>Zalariaceae</taxon>
        <taxon>Zalaria</taxon>
    </lineage>
</organism>
<evidence type="ECO:0000313" key="1">
    <source>
        <dbReference type="EMBL" id="KAK8210136.1"/>
    </source>
</evidence>
<reference evidence="1" key="1">
    <citation type="submission" date="2024-02" db="EMBL/GenBank/DDBJ databases">
        <title>Metagenome Assembled Genome of Zalaria obscura JY119.</title>
        <authorList>
            <person name="Vighnesh L."/>
            <person name="Jagadeeshwari U."/>
            <person name="Venkata Ramana C."/>
            <person name="Sasikala C."/>
        </authorList>
    </citation>
    <scope>NUCLEOTIDE SEQUENCE</scope>
    <source>
        <strain evidence="1">JY119</strain>
    </source>
</reference>
<proteinExistence type="predicted"/>
<keyword evidence="2" id="KW-1185">Reference proteome</keyword>
<name>A0ACC3SE87_9PEZI</name>
<protein>
    <submittedName>
        <fullName evidence="1">Uncharacterized protein</fullName>
    </submittedName>
</protein>
<comment type="caution">
    <text evidence="1">The sequence shown here is derived from an EMBL/GenBank/DDBJ whole genome shotgun (WGS) entry which is preliminary data.</text>
</comment>
<accession>A0ACC3SE87</accession>
<dbReference type="EMBL" id="JAMKPW020000016">
    <property type="protein sequence ID" value="KAK8210136.1"/>
    <property type="molecule type" value="Genomic_DNA"/>
</dbReference>
<sequence length="449" mass="48242">MPHIVLLGTLDSKLKEILYLREQILSPLYQGLGEFKVTLIDCGRSPVPDQAVTICQSELVSRYGDLDDPLKLSNMPRGEVVKFMATCATACVRDLVKNGGVHGIISAGGTGGTSLTSAVMREAAPIGMPKMICSTVASGDTGPIVGETDITMMYSVVDIAGSNALLRNVLGNAAGAMVGMAAAYEKFLEAENQQKLFGTEEGSMPTPPKKRVAVTMFGVTTPCVDKVREYLEREYPVEVIVFHATGHGGRAMERLVEEGRIDAVLDITTTELCDLMMGGNMSAGPTRLEAALKAGLPNVLSLGATDMVNFGPKGTVPEKYKERNLFEHNPTVTLMRTTEEECEKLGALIADKVKKYAKEPKKVQIRIPKGGVSMISTPEGPFADDLADMALFEALKRGLEGTGVFVVEDDRDINSDGFAVAIAEQLVQVMAVRTRQKKAKPPDDLPLFG</sequence>
<evidence type="ECO:0000313" key="2">
    <source>
        <dbReference type="Proteomes" id="UP001320706"/>
    </source>
</evidence>